<comment type="catalytic activity">
    <reaction evidence="24">
        <text>1-(9Z-octadecenoyl)-sn-glycero-3-phosphate + (5Z,8Z,11Z,14Z)-eicosatetraenoyl-CoA = 1-(9Z)-octadecenoyl-2-(5Z,8Z,11Z,14Z)-eicosatetraenoyl-sn-glycero-3-phosphate + CoA</text>
        <dbReference type="Rhea" id="RHEA:37443"/>
        <dbReference type="ChEBI" id="CHEBI:57287"/>
        <dbReference type="ChEBI" id="CHEBI:57368"/>
        <dbReference type="ChEBI" id="CHEBI:74544"/>
        <dbReference type="ChEBI" id="CHEBI:74928"/>
    </reaction>
    <physiologicalReaction direction="left-to-right" evidence="24">
        <dbReference type="Rhea" id="RHEA:37444"/>
    </physiologicalReaction>
</comment>
<dbReference type="GO" id="GO:0003841">
    <property type="term" value="F:1-acylglycerol-3-phosphate O-acyltransferase activity"/>
    <property type="evidence" value="ECO:0007669"/>
    <property type="project" value="UniProtKB-EC"/>
</dbReference>
<evidence type="ECO:0000256" key="21">
    <source>
        <dbReference type="ARBA" id="ARBA00047543"/>
    </source>
</evidence>
<dbReference type="Pfam" id="PF00561">
    <property type="entry name" value="Abhydrolase_1"/>
    <property type="match status" value="1"/>
</dbReference>
<comment type="subcellular location">
    <subcellularLocation>
        <location evidence="3">Cytoplasm</location>
    </subcellularLocation>
    <subcellularLocation>
        <location evidence="4">Lipid droplet</location>
    </subcellularLocation>
</comment>
<evidence type="ECO:0000313" key="27">
    <source>
        <dbReference type="Proteomes" id="UP000887566"/>
    </source>
</evidence>
<evidence type="ECO:0000256" key="19">
    <source>
        <dbReference type="ARBA" id="ARBA00045357"/>
    </source>
</evidence>
<evidence type="ECO:0000256" key="22">
    <source>
        <dbReference type="ARBA" id="ARBA00047849"/>
    </source>
</evidence>
<dbReference type="GO" id="GO:0008233">
    <property type="term" value="F:peptidase activity"/>
    <property type="evidence" value="ECO:0007669"/>
    <property type="project" value="InterPro"/>
</dbReference>
<comment type="catalytic activity">
    <reaction evidence="20">
        <text>1-hexadecanoyl-sn-glycero-3-phosphate + (9Z)-octadecenoyl-CoA = 1-hexadecanoyl-2-(9Z-octadecenoyl)-sn-glycero-3-phosphate + CoA</text>
        <dbReference type="Rhea" id="RHEA:33187"/>
        <dbReference type="ChEBI" id="CHEBI:57287"/>
        <dbReference type="ChEBI" id="CHEBI:57387"/>
        <dbReference type="ChEBI" id="CHEBI:57518"/>
        <dbReference type="ChEBI" id="CHEBI:64839"/>
    </reaction>
    <physiologicalReaction direction="left-to-right" evidence="20">
        <dbReference type="Rhea" id="RHEA:33188"/>
    </physiologicalReaction>
</comment>
<evidence type="ECO:0000313" key="28">
    <source>
        <dbReference type="WBParaSite" id="PSAMB.scaffold844size40337.g9098.t1"/>
    </source>
</evidence>
<evidence type="ECO:0000259" key="26">
    <source>
        <dbReference type="Pfam" id="PF00561"/>
    </source>
</evidence>
<evidence type="ECO:0000256" key="4">
    <source>
        <dbReference type="ARBA" id="ARBA00004502"/>
    </source>
</evidence>
<keyword evidence="27" id="KW-1185">Reference proteome</keyword>
<dbReference type="InterPro" id="IPR002410">
    <property type="entry name" value="Peptidase_S33"/>
</dbReference>
<dbReference type="GO" id="GO:0030154">
    <property type="term" value="P:cell differentiation"/>
    <property type="evidence" value="ECO:0007669"/>
    <property type="project" value="UniProtKB-KW"/>
</dbReference>
<evidence type="ECO:0000256" key="9">
    <source>
        <dbReference type="ARBA" id="ARBA00022679"/>
    </source>
</evidence>
<evidence type="ECO:0000256" key="17">
    <source>
        <dbReference type="ARBA" id="ARBA00040731"/>
    </source>
</evidence>
<comment type="catalytic activity">
    <reaction evidence="25">
        <text>1-(9Z-octadecenoyl)-sn-glycero-3-phosphate + (9Z)-octadecenoyl-CoA = 1,2-di-(9Z-octadecenoyl)-sn-glycero-3-phosphate + CoA</text>
        <dbReference type="Rhea" id="RHEA:37131"/>
        <dbReference type="ChEBI" id="CHEBI:57287"/>
        <dbReference type="ChEBI" id="CHEBI:57387"/>
        <dbReference type="ChEBI" id="CHEBI:74544"/>
        <dbReference type="ChEBI" id="CHEBI:74546"/>
    </reaction>
    <physiologicalReaction direction="left-to-right" evidence="25">
        <dbReference type="Rhea" id="RHEA:37132"/>
    </physiologicalReaction>
</comment>
<dbReference type="GO" id="GO:0055088">
    <property type="term" value="P:lipid homeostasis"/>
    <property type="evidence" value="ECO:0007669"/>
    <property type="project" value="TreeGrafter"/>
</dbReference>
<evidence type="ECO:0000256" key="6">
    <source>
        <dbReference type="ARBA" id="ARBA00022490"/>
    </source>
</evidence>
<evidence type="ECO:0000256" key="11">
    <source>
        <dbReference type="ARBA" id="ARBA00022801"/>
    </source>
</evidence>
<evidence type="ECO:0000256" key="2">
    <source>
        <dbReference type="ARBA" id="ARBA00000816"/>
    </source>
</evidence>
<protein>
    <recommendedName>
        <fullName evidence="17">1-acylglycerol-3-phosphate O-acyltransferase ABHD5</fullName>
        <ecNumber evidence="5">2.3.1.51</ecNumber>
    </recommendedName>
    <alternativeName>
        <fullName evidence="18">Abhydrolase domain-containing protein 5</fullName>
    </alternativeName>
</protein>
<dbReference type="GO" id="GO:0006508">
    <property type="term" value="P:proteolysis"/>
    <property type="evidence" value="ECO:0007669"/>
    <property type="project" value="InterPro"/>
</dbReference>
<dbReference type="InterPro" id="IPR029058">
    <property type="entry name" value="AB_hydrolase_fold"/>
</dbReference>
<evidence type="ECO:0000256" key="14">
    <source>
        <dbReference type="ARBA" id="ARBA00023315"/>
    </source>
</evidence>
<dbReference type="EC" id="2.3.1.51" evidence="5"/>
<evidence type="ECO:0000256" key="24">
    <source>
        <dbReference type="ARBA" id="ARBA00048770"/>
    </source>
</evidence>
<proteinExistence type="inferred from homology"/>
<evidence type="ECO:0000256" key="12">
    <source>
        <dbReference type="ARBA" id="ARBA00022832"/>
    </source>
</evidence>
<keyword evidence="14" id="KW-0012">Acyltransferase</keyword>
<name>A0A914XJ50_9BILA</name>
<evidence type="ECO:0000256" key="7">
    <source>
        <dbReference type="ARBA" id="ARBA00022516"/>
    </source>
</evidence>
<comment type="catalytic activity">
    <reaction evidence="15">
        <text>1-(9Z-octadecenoyl)-sn-glycero-3-phosphate + octadecanoyl-CoA = 1-(9Z-octadecenoyl)-2-octadecanoyl-sn-glycero-3-phosphate + CoA</text>
        <dbReference type="Rhea" id="RHEA:37147"/>
        <dbReference type="ChEBI" id="CHEBI:57287"/>
        <dbReference type="ChEBI" id="CHEBI:57394"/>
        <dbReference type="ChEBI" id="CHEBI:74544"/>
        <dbReference type="ChEBI" id="CHEBI:74552"/>
    </reaction>
    <physiologicalReaction direction="left-to-right" evidence="15">
        <dbReference type="Rhea" id="RHEA:37148"/>
    </physiologicalReaction>
</comment>
<evidence type="ECO:0000256" key="23">
    <source>
        <dbReference type="ARBA" id="ARBA00048632"/>
    </source>
</evidence>
<keyword evidence="9" id="KW-0808">Transferase</keyword>
<reference evidence="28" key="1">
    <citation type="submission" date="2022-11" db="UniProtKB">
        <authorList>
            <consortium name="WormBaseParasite"/>
        </authorList>
    </citation>
    <scope>IDENTIFICATION</scope>
</reference>
<keyword evidence="12" id="KW-0276">Fatty acid metabolism</keyword>
<evidence type="ECO:0000256" key="5">
    <source>
        <dbReference type="ARBA" id="ARBA00013211"/>
    </source>
</evidence>
<comment type="catalytic activity">
    <reaction evidence="2">
        <text>1-(9Z-octadecenoyl)-sn-glycero-3-phosphate + hexadecanoyl-CoA = 1-(9Z)-octadecenoyl-2-hexadecanoyl-sn-glycero-3-phosphate + CoA</text>
        <dbReference type="Rhea" id="RHEA:37143"/>
        <dbReference type="ChEBI" id="CHEBI:57287"/>
        <dbReference type="ChEBI" id="CHEBI:57379"/>
        <dbReference type="ChEBI" id="CHEBI:74544"/>
        <dbReference type="ChEBI" id="CHEBI:74551"/>
    </reaction>
    <physiologicalReaction direction="left-to-right" evidence="2">
        <dbReference type="Rhea" id="RHEA:37144"/>
    </physiologicalReaction>
</comment>
<dbReference type="WBParaSite" id="PSAMB.scaffold844size40337.g9098.t1">
    <property type="protein sequence ID" value="PSAMB.scaffold844size40337.g9098.t1"/>
    <property type="gene ID" value="PSAMB.scaffold844size40337.g9098"/>
</dbReference>
<comment type="function">
    <text evidence="19">Coenzyme A-dependent lysophosphatidic acid acyltransferase that catalyzes the transfer of an acyl group on a lysophosphatidic acid. Functions preferentially with 1-oleoyl-lysophosphatidic acid followed by 1-palmitoyl-lysophosphatidic acid, 1-stearoyl-lysophosphatidic acid and 1-arachidonoyl-lysophosphatidic acid as lipid acceptor. Functions preferentially with arachidonoyl-CoA followed by oleoyl-CoA as acyl group donors. Functions in phosphatidic acid biosynthesis. May regulate the cellular storage of triacylglycerol through activation of the phospholipase PNPLA2. Involved in keratinocyte differentiation. Regulates lipid droplet fusion.</text>
</comment>
<organism evidence="27 28">
    <name type="scientific">Plectus sambesii</name>
    <dbReference type="NCBI Taxonomy" id="2011161"/>
    <lineage>
        <taxon>Eukaryota</taxon>
        <taxon>Metazoa</taxon>
        <taxon>Ecdysozoa</taxon>
        <taxon>Nematoda</taxon>
        <taxon>Chromadorea</taxon>
        <taxon>Plectida</taxon>
        <taxon>Plectina</taxon>
        <taxon>Plectoidea</taxon>
        <taxon>Plectidae</taxon>
        <taxon>Plectus</taxon>
    </lineage>
</organism>
<accession>A0A914XJ50</accession>
<evidence type="ECO:0000256" key="1">
    <source>
        <dbReference type="ARBA" id="ARBA00000300"/>
    </source>
</evidence>
<evidence type="ECO:0000256" key="15">
    <source>
        <dbReference type="ARBA" id="ARBA00036296"/>
    </source>
</evidence>
<dbReference type="GO" id="GO:0052689">
    <property type="term" value="F:carboxylic ester hydrolase activity"/>
    <property type="evidence" value="ECO:0007669"/>
    <property type="project" value="TreeGrafter"/>
</dbReference>
<keyword evidence="13" id="KW-0443">Lipid metabolism</keyword>
<evidence type="ECO:0000256" key="10">
    <source>
        <dbReference type="ARBA" id="ARBA00022782"/>
    </source>
</evidence>
<dbReference type="PANTHER" id="PTHR42886:SF29">
    <property type="entry name" value="PUMMELIG, ISOFORM A"/>
    <property type="match status" value="1"/>
</dbReference>
<evidence type="ECO:0000256" key="3">
    <source>
        <dbReference type="ARBA" id="ARBA00004496"/>
    </source>
</evidence>
<comment type="catalytic activity">
    <reaction evidence="23">
        <text>1-(5Z,8Z,11Z,14Z-eicosatetraenoyl)-sn-glycero-3-phosphate + (9Z)-octadecenoyl-CoA = 1-(5Z,8Z,11Z,14Z)-eicosatetraenoyl-2-(9Z)-octadecenoyl-sn-glycero-3-phosphate + CoA</text>
        <dbReference type="Rhea" id="RHEA:37455"/>
        <dbReference type="ChEBI" id="CHEBI:57287"/>
        <dbReference type="ChEBI" id="CHEBI:57387"/>
        <dbReference type="ChEBI" id="CHEBI:74938"/>
        <dbReference type="ChEBI" id="CHEBI:74941"/>
    </reaction>
    <physiologicalReaction direction="left-to-right" evidence="23">
        <dbReference type="Rhea" id="RHEA:37456"/>
    </physiologicalReaction>
</comment>
<dbReference type="GO" id="GO:0006654">
    <property type="term" value="P:phosphatidic acid biosynthetic process"/>
    <property type="evidence" value="ECO:0007669"/>
    <property type="project" value="TreeGrafter"/>
</dbReference>
<dbReference type="Proteomes" id="UP000887566">
    <property type="component" value="Unplaced"/>
</dbReference>
<comment type="catalytic activity">
    <reaction evidence="22">
        <text>eicosanoyl-CoA + 1-(9Z-octadecenoyl)-sn-glycero-3-phosphate = 1-(9Z)-octadecenoyl-2-eicosanoyl-sn-glycero-3-phosphate + CoA</text>
        <dbReference type="Rhea" id="RHEA:37451"/>
        <dbReference type="ChEBI" id="CHEBI:57287"/>
        <dbReference type="ChEBI" id="CHEBI:57380"/>
        <dbReference type="ChEBI" id="CHEBI:74544"/>
        <dbReference type="ChEBI" id="CHEBI:74937"/>
    </reaction>
    <physiologicalReaction direction="left-to-right" evidence="22">
        <dbReference type="Rhea" id="RHEA:37452"/>
    </physiologicalReaction>
</comment>
<evidence type="ECO:0000256" key="13">
    <source>
        <dbReference type="ARBA" id="ARBA00023098"/>
    </source>
</evidence>
<dbReference type="InterPro" id="IPR000073">
    <property type="entry name" value="AB_hydrolase_1"/>
</dbReference>
<feature type="domain" description="AB hydrolase-1" evidence="26">
    <location>
        <begin position="84"/>
        <end position="341"/>
    </location>
</feature>
<comment type="catalytic activity">
    <reaction evidence="1">
        <text>a 1-acyl-sn-glycero-3-phosphate + an acyl-CoA = a 1,2-diacyl-sn-glycero-3-phosphate + CoA</text>
        <dbReference type="Rhea" id="RHEA:19709"/>
        <dbReference type="ChEBI" id="CHEBI:57287"/>
        <dbReference type="ChEBI" id="CHEBI:57970"/>
        <dbReference type="ChEBI" id="CHEBI:58342"/>
        <dbReference type="ChEBI" id="CHEBI:58608"/>
        <dbReference type="EC" id="2.3.1.51"/>
    </reaction>
    <physiologicalReaction direction="left-to-right" evidence="1">
        <dbReference type="Rhea" id="RHEA:19710"/>
    </physiologicalReaction>
</comment>
<dbReference type="GO" id="GO:0006631">
    <property type="term" value="P:fatty acid metabolic process"/>
    <property type="evidence" value="ECO:0007669"/>
    <property type="project" value="UniProtKB-KW"/>
</dbReference>
<evidence type="ECO:0000256" key="8">
    <source>
        <dbReference type="ARBA" id="ARBA00022677"/>
    </source>
</evidence>
<sequence length="363" mass="40464">MPPSEMSTKESDCTTVDNKNDVPQQAGWLQWVPTSTKLLNESEERLLKIVKSETVARYLPVRFAQGQVWTVTVSGKDANKDKIPLVLIHGFAGGLGMWAQNLDALASKRVVHAFDVLGFGRSSRPQFSDDATLAELELVQTIEDWRKEAKIDKMILLGHSFGGFLASSYALEHPDRVRHLVLVDPWGMPERPSDNERQAALPAWVRAVSRVASWFNPLASVRAAGPFGPTLVKRFRPDLGRRFSSEDSGAIYDYIYHCNAQDPTGEQAFKTMSVPFGWAKRPMIDRLPTLHPSVPITFIYGGKSWIDSSPGYEMQHQLRPHSYVNVQIIKGAGQHVYLDSPDAFNQAVGEICEMVDADDDVGQ</sequence>
<dbReference type="GO" id="GO:0005739">
    <property type="term" value="C:mitochondrion"/>
    <property type="evidence" value="ECO:0007669"/>
    <property type="project" value="TreeGrafter"/>
</dbReference>
<keyword evidence="7" id="KW-0444">Lipid biosynthesis</keyword>
<dbReference type="SUPFAM" id="SSF53474">
    <property type="entry name" value="alpha/beta-Hydrolases"/>
    <property type="match status" value="1"/>
</dbReference>
<dbReference type="Gene3D" id="3.40.50.1820">
    <property type="entry name" value="alpha/beta hydrolase"/>
    <property type="match status" value="1"/>
</dbReference>
<keyword evidence="10" id="KW-0221">Differentiation</keyword>
<evidence type="ECO:0000256" key="25">
    <source>
        <dbReference type="ARBA" id="ARBA00049561"/>
    </source>
</evidence>
<keyword evidence="6" id="KW-0963">Cytoplasm</keyword>
<comment type="similarity">
    <text evidence="16">Belongs to the peptidase S33 family. ABHD4/ABHD5 subfamily.</text>
</comment>
<keyword evidence="11" id="KW-0378">Hydrolase</keyword>
<dbReference type="GO" id="GO:0005811">
    <property type="term" value="C:lipid droplet"/>
    <property type="evidence" value="ECO:0007669"/>
    <property type="project" value="UniProtKB-SubCell"/>
</dbReference>
<keyword evidence="8" id="KW-0551">Lipid droplet</keyword>
<comment type="catalytic activity">
    <reaction evidence="21">
        <text>1-octadecanoyl-sn-glycero-3-phosphate + (9Z)-octadecenoyl-CoA = 1-octadecanoyl-2-(9Z-octadecenoyl)-sn-glycero-3-phosphate + CoA</text>
        <dbReference type="Rhea" id="RHEA:37163"/>
        <dbReference type="ChEBI" id="CHEBI:57287"/>
        <dbReference type="ChEBI" id="CHEBI:57387"/>
        <dbReference type="ChEBI" id="CHEBI:74560"/>
        <dbReference type="ChEBI" id="CHEBI:74565"/>
    </reaction>
    <physiologicalReaction direction="left-to-right" evidence="21">
        <dbReference type="Rhea" id="RHEA:37164"/>
    </physiologicalReaction>
</comment>
<evidence type="ECO:0000256" key="20">
    <source>
        <dbReference type="ARBA" id="ARBA00047525"/>
    </source>
</evidence>
<dbReference type="PRINTS" id="PR00111">
    <property type="entry name" value="ABHYDROLASE"/>
</dbReference>
<evidence type="ECO:0000256" key="18">
    <source>
        <dbReference type="ARBA" id="ARBA00042413"/>
    </source>
</evidence>
<evidence type="ECO:0000256" key="16">
    <source>
        <dbReference type="ARBA" id="ARBA00038097"/>
    </source>
</evidence>
<dbReference type="PRINTS" id="PR00793">
    <property type="entry name" value="PROAMNOPTASE"/>
</dbReference>
<dbReference type="PANTHER" id="PTHR42886">
    <property type="entry name" value="RE40534P-RELATED"/>
    <property type="match status" value="1"/>
</dbReference>
<dbReference type="AlphaFoldDB" id="A0A914XJ50"/>
<dbReference type="FunFam" id="3.40.50.1820:FF:000019">
    <property type="entry name" value="1-acylglycerol-3-phosphate O-acyltransferase ABHD5"/>
    <property type="match status" value="1"/>
</dbReference>